<reference evidence="1 2" key="1">
    <citation type="submission" date="2014-11" db="EMBL/GenBank/DDBJ databases">
        <title>Genetic blueprint of the zoonotic pathogen Toxocara canis.</title>
        <authorList>
            <person name="Zhu X.-Q."/>
            <person name="Korhonen P.K."/>
            <person name="Cai H."/>
            <person name="Young N.D."/>
            <person name="Nejsum P."/>
            <person name="von Samson-Himmelstjerna G."/>
            <person name="Boag P.R."/>
            <person name="Tan P."/>
            <person name="Li Q."/>
            <person name="Min J."/>
            <person name="Yang Y."/>
            <person name="Wang X."/>
            <person name="Fang X."/>
            <person name="Hall R.S."/>
            <person name="Hofmann A."/>
            <person name="Sternberg P.W."/>
            <person name="Jex A.R."/>
            <person name="Gasser R.B."/>
        </authorList>
    </citation>
    <scope>NUCLEOTIDE SEQUENCE [LARGE SCALE GENOMIC DNA]</scope>
    <source>
        <strain evidence="1">PN_DK_2014</strain>
    </source>
</reference>
<keyword evidence="2" id="KW-1185">Reference proteome</keyword>
<dbReference type="AlphaFoldDB" id="A0A0B2V2S2"/>
<evidence type="ECO:0008006" key="3">
    <source>
        <dbReference type="Google" id="ProtNLM"/>
    </source>
</evidence>
<name>A0A0B2V2S2_TOXCA</name>
<evidence type="ECO:0000313" key="1">
    <source>
        <dbReference type="EMBL" id="KHN75764.1"/>
    </source>
</evidence>
<dbReference type="EMBL" id="JPKZ01002625">
    <property type="protein sequence ID" value="KHN75764.1"/>
    <property type="molecule type" value="Genomic_DNA"/>
</dbReference>
<dbReference type="Proteomes" id="UP000031036">
    <property type="component" value="Unassembled WGS sequence"/>
</dbReference>
<proteinExistence type="predicted"/>
<feature type="non-terminal residue" evidence="1">
    <location>
        <position position="1"/>
    </location>
</feature>
<dbReference type="InterPro" id="IPR008974">
    <property type="entry name" value="TRAF-like"/>
</dbReference>
<dbReference type="SUPFAM" id="SSF49599">
    <property type="entry name" value="TRAF domain-like"/>
    <property type="match status" value="1"/>
</dbReference>
<accession>A0A0B2V2S2</accession>
<comment type="caution">
    <text evidence="1">The sequence shown here is derived from an EMBL/GenBank/DDBJ whole genome shotgun (WGS) entry which is preliminary data.</text>
</comment>
<gene>
    <name evidence="1" type="ORF">Tcan_02928</name>
</gene>
<protein>
    <recommendedName>
        <fullName evidence="3">MATH domain-containing protein</fullName>
    </recommendedName>
</protein>
<organism evidence="1 2">
    <name type="scientific">Toxocara canis</name>
    <name type="common">Canine roundworm</name>
    <dbReference type="NCBI Taxonomy" id="6265"/>
    <lineage>
        <taxon>Eukaryota</taxon>
        <taxon>Metazoa</taxon>
        <taxon>Ecdysozoa</taxon>
        <taxon>Nematoda</taxon>
        <taxon>Chromadorea</taxon>
        <taxon>Rhabditida</taxon>
        <taxon>Spirurina</taxon>
        <taxon>Ascaridomorpha</taxon>
        <taxon>Ascaridoidea</taxon>
        <taxon>Toxocaridae</taxon>
        <taxon>Toxocara</taxon>
    </lineage>
</organism>
<sequence length="91" mass="10267">GVFSVYLECKRDGDSSQWAAKIDCVFQLISTDAKNGVTPQHCIMNSNYASHLGFVYPSEYVLNPEHGHIRDDCVEVAVELDFATFHLECRQ</sequence>
<dbReference type="Gene3D" id="2.60.210.10">
    <property type="entry name" value="Apoptosis, Tumor Necrosis Factor Receptor Associated Protein 2, Chain A"/>
    <property type="match status" value="1"/>
</dbReference>
<evidence type="ECO:0000313" key="2">
    <source>
        <dbReference type="Proteomes" id="UP000031036"/>
    </source>
</evidence>